<dbReference type="PANTHER" id="PTHR33223">
    <property type="entry name" value="CCHC-TYPE DOMAIN-CONTAINING PROTEIN"/>
    <property type="match status" value="1"/>
</dbReference>
<feature type="domain" description="Retrotransposon gag" evidence="2">
    <location>
        <begin position="80"/>
        <end position="172"/>
    </location>
</feature>
<dbReference type="OrthoDB" id="1923650at2759"/>
<proteinExistence type="predicted"/>
<feature type="region of interest" description="Disordered" evidence="1">
    <location>
        <begin position="1"/>
        <end position="20"/>
    </location>
</feature>
<dbReference type="Proteomes" id="UP000075243">
    <property type="component" value="Unassembled WGS sequence"/>
</dbReference>
<dbReference type="PANTHER" id="PTHR33223:SF11">
    <property type="entry name" value="ELEMENT PROTEIN, PUTATIVE-RELATED"/>
    <property type="match status" value="1"/>
</dbReference>
<evidence type="ECO:0000313" key="4">
    <source>
        <dbReference type="Proteomes" id="UP000075243"/>
    </source>
</evidence>
<evidence type="ECO:0000259" key="2">
    <source>
        <dbReference type="Pfam" id="PF03732"/>
    </source>
</evidence>
<keyword evidence="4" id="KW-1185">Reference proteome</keyword>
<dbReference type="InterPro" id="IPR005162">
    <property type="entry name" value="Retrotrans_gag_dom"/>
</dbReference>
<dbReference type="AlphaFoldDB" id="A0A151S4N2"/>
<dbReference type="Gramene" id="C.cajan_27986.t">
    <property type="protein sequence ID" value="C.cajan_27986.t.cds1"/>
    <property type="gene ID" value="C.cajan_27986"/>
</dbReference>
<sequence length="256" mass="29581">MFKCFKNTSKSKKPKSSHGNTLKGVTNLDFQVNPALLSLLSQDQFAGGNLEDPNAHISKFLEISETVKFQDVPEEAVKMRLFPLTLKDDAKEWYQTQPKKVFTSWEIMIERFIDHFFPHSLYFHGRNQIINFMQKEGEDLFDTWERYKCLLKKCPHGFDEFEQVHYFLIGLRSQTRMILDASAGGNMKSKTAKEAVNIIENMASNEYSFKYDKGPSSRRGTLELDTKSASQEQHKLVTNQSIPLTIQLRPMQKIGQ</sequence>
<evidence type="ECO:0000256" key="1">
    <source>
        <dbReference type="SAM" id="MobiDB-lite"/>
    </source>
</evidence>
<evidence type="ECO:0000313" key="3">
    <source>
        <dbReference type="EMBL" id="KYP49795.1"/>
    </source>
</evidence>
<protein>
    <recommendedName>
        <fullName evidence="2">Retrotransposon gag domain-containing protein</fullName>
    </recommendedName>
</protein>
<reference evidence="3" key="1">
    <citation type="journal article" date="2012" name="Nat. Biotechnol.">
        <title>Draft genome sequence of pigeonpea (Cajanus cajan), an orphan legume crop of resource-poor farmers.</title>
        <authorList>
            <person name="Varshney R.K."/>
            <person name="Chen W."/>
            <person name="Li Y."/>
            <person name="Bharti A.K."/>
            <person name="Saxena R.K."/>
            <person name="Schlueter J.A."/>
            <person name="Donoghue M.T."/>
            <person name="Azam S."/>
            <person name="Fan G."/>
            <person name="Whaley A.M."/>
            <person name="Farmer A.D."/>
            <person name="Sheridan J."/>
            <person name="Iwata A."/>
            <person name="Tuteja R."/>
            <person name="Penmetsa R.V."/>
            <person name="Wu W."/>
            <person name="Upadhyaya H.D."/>
            <person name="Yang S.P."/>
            <person name="Shah T."/>
            <person name="Saxena K.B."/>
            <person name="Michael T."/>
            <person name="McCombie W.R."/>
            <person name="Yang B."/>
            <person name="Zhang G."/>
            <person name="Yang H."/>
            <person name="Wang J."/>
            <person name="Spillane C."/>
            <person name="Cook D.R."/>
            <person name="May G.D."/>
            <person name="Xu X."/>
            <person name="Jackson S.A."/>
        </authorList>
    </citation>
    <scope>NUCLEOTIDE SEQUENCE [LARGE SCALE GENOMIC DNA]</scope>
</reference>
<dbReference type="Pfam" id="PF03732">
    <property type="entry name" value="Retrotrans_gag"/>
    <property type="match status" value="1"/>
</dbReference>
<accession>A0A151S4N2</accession>
<dbReference type="EMBL" id="KQ483469">
    <property type="protein sequence ID" value="KYP49795.1"/>
    <property type="molecule type" value="Genomic_DNA"/>
</dbReference>
<name>A0A151S4N2_CAJCA</name>
<gene>
    <name evidence="3" type="ORF">KK1_028480</name>
</gene>
<organism evidence="3 4">
    <name type="scientific">Cajanus cajan</name>
    <name type="common">Pigeon pea</name>
    <name type="synonym">Cajanus indicus</name>
    <dbReference type="NCBI Taxonomy" id="3821"/>
    <lineage>
        <taxon>Eukaryota</taxon>
        <taxon>Viridiplantae</taxon>
        <taxon>Streptophyta</taxon>
        <taxon>Embryophyta</taxon>
        <taxon>Tracheophyta</taxon>
        <taxon>Spermatophyta</taxon>
        <taxon>Magnoliopsida</taxon>
        <taxon>eudicotyledons</taxon>
        <taxon>Gunneridae</taxon>
        <taxon>Pentapetalae</taxon>
        <taxon>rosids</taxon>
        <taxon>fabids</taxon>
        <taxon>Fabales</taxon>
        <taxon>Fabaceae</taxon>
        <taxon>Papilionoideae</taxon>
        <taxon>50 kb inversion clade</taxon>
        <taxon>NPAAA clade</taxon>
        <taxon>indigoferoid/millettioid clade</taxon>
        <taxon>Phaseoleae</taxon>
        <taxon>Cajanus</taxon>
    </lineage>
</organism>